<feature type="compositionally biased region" description="Low complexity" evidence="1">
    <location>
        <begin position="15"/>
        <end position="33"/>
    </location>
</feature>
<feature type="region of interest" description="Disordered" evidence="1">
    <location>
        <begin position="1"/>
        <end position="43"/>
    </location>
</feature>
<dbReference type="EMBL" id="OV170225">
    <property type="protein sequence ID" value="CAH0726188.1"/>
    <property type="molecule type" value="Genomic_DNA"/>
</dbReference>
<organism evidence="2 3">
    <name type="scientific">Brenthis ino</name>
    <name type="common">lesser marbled fritillary</name>
    <dbReference type="NCBI Taxonomy" id="405034"/>
    <lineage>
        <taxon>Eukaryota</taxon>
        <taxon>Metazoa</taxon>
        <taxon>Ecdysozoa</taxon>
        <taxon>Arthropoda</taxon>
        <taxon>Hexapoda</taxon>
        <taxon>Insecta</taxon>
        <taxon>Pterygota</taxon>
        <taxon>Neoptera</taxon>
        <taxon>Endopterygota</taxon>
        <taxon>Lepidoptera</taxon>
        <taxon>Glossata</taxon>
        <taxon>Ditrysia</taxon>
        <taxon>Papilionoidea</taxon>
        <taxon>Nymphalidae</taxon>
        <taxon>Heliconiinae</taxon>
        <taxon>Argynnini</taxon>
        <taxon>Brenthis</taxon>
    </lineage>
</organism>
<name>A0A8J9VNZ0_9NEOP</name>
<dbReference type="Proteomes" id="UP000838878">
    <property type="component" value="Chromosome 5"/>
</dbReference>
<dbReference type="AlphaFoldDB" id="A0A8J9VNZ0"/>
<reference evidence="2" key="1">
    <citation type="submission" date="2021-12" db="EMBL/GenBank/DDBJ databases">
        <authorList>
            <person name="Martin H S."/>
        </authorList>
    </citation>
    <scope>NUCLEOTIDE SEQUENCE</scope>
</reference>
<gene>
    <name evidence="2" type="ORF">BINO364_LOCUS11677</name>
</gene>
<proteinExistence type="predicted"/>
<accession>A0A8J9VNZ0</accession>
<protein>
    <submittedName>
        <fullName evidence="2">Uncharacterized protein</fullName>
    </submittedName>
</protein>
<evidence type="ECO:0000313" key="3">
    <source>
        <dbReference type="Proteomes" id="UP000838878"/>
    </source>
</evidence>
<feature type="non-terminal residue" evidence="2">
    <location>
        <position position="70"/>
    </location>
</feature>
<evidence type="ECO:0000256" key="1">
    <source>
        <dbReference type="SAM" id="MobiDB-lite"/>
    </source>
</evidence>
<sequence length="70" mass="7470">MAVATLPQKDLSCATSNAGSSGLLTGSTSPETGRAPNRNDAGETLERRSLTDIYYLAGKKAVRFCFLYLL</sequence>
<evidence type="ECO:0000313" key="2">
    <source>
        <dbReference type="EMBL" id="CAH0726188.1"/>
    </source>
</evidence>
<keyword evidence="3" id="KW-1185">Reference proteome</keyword>